<proteinExistence type="inferred from homology"/>
<dbReference type="Proteomes" id="UP000003280">
    <property type="component" value="Unassembled WGS sequence"/>
</dbReference>
<dbReference type="PANTHER" id="PTHR34297">
    <property type="entry name" value="HYPOTHETICAL CYTOSOLIC PROTEIN-RELATED"/>
    <property type="match status" value="1"/>
</dbReference>
<dbReference type="AlphaFoldDB" id="E0NMX7"/>
<dbReference type="EMBL" id="AEEH01000047">
    <property type="protein sequence ID" value="EFM24945.1"/>
    <property type="molecule type" value="Genomic_DNA"/>
</dbReference>
<dbReference type="Pfam" id="PF03780">
    <property type="entry name" value="Asp23"/>
    <property type="match status" value="1"/>
</dbReference>
<dbReference type="eggNOG" id="COG1302">
    <property type="taxonomic scope" value="Bacteria"/>
</dbReference>
<comment type="similarity">
    <text evidence="1">Belongs to the asp23 family.</text>
</comment>
<evidence type="ECO:0000313" key="2">
    <source>
        <dbReference type="EMBL" id="EFM24945.1"/>
    </source>
</evidence>
<dbReference type="STRING" id="862517.HMPREF9225_1516"/>
<dbReference type="HOGENOM" id="CLU_113198_4_2_9"/>
<evidence type="ECO:0000256" key="1">
    <source>
        <dbReference type="ARBA" id="ARBA00005721"/>
    </source>
</evidence>
<gene>
    <name evidence="2" type="ORF">HMPREF9225_1516</name>
</gene>
<comment type="caution">
    <text evidence="2">The sequence shown here is derived from an EMBL/GenBank/DDBJ whole genome shotgun (WGS) entry which is preliminary data.</text>
</comment>
<name>E0NMX7_9FIRM</name>
<evidence type="ECO:0008006" key="4">
    <source>
        <dbReference type="Google" id="ProtNLM"/>
    </source>
</evidence>
<dbReference type="InterPro" id="IPR005531">
    <property type="entry name" value="Asp23"/>
</dbReference>
<sequence length="124" mass="13405">MVNKYLVDTISEGTIQISDEVIESIASYAAAEVEGVVGLQSNLKSSVSDILGVKNINRGVKVSAGEKEALIDIYVTVEFGNNIVEIAKKVQDEVKEKVETMTGLFVVEVNVHVSGIHITEKDRA</sequence>
<accession>E0NMX7</accession>
<protein>
    <recommendedName>
        <fullName evidence="4">Alkaline shock protein 23</fullName>
    </recommendedName>
</protein>
<keyword evidence="3" id="KW-1185">Reference proteome</keyword>
<evidence type="ECO:0000313" key="3">
    <source>
        <dbReference type="Proteomes" id="UP000003280"/>
    </source>
</evidence>
<dbReference type="OrthoDB" id="9793465at2"/>
<organism evidence="2 3">
    <name type="scientific">Peptoniphilus duerdenii ATCC BAA-1640</name>
    <dbReference type="NCBI Taxonomy" id="862517"/>
    <lineage>
        <taxon>Bacteria</taxon>
        <taxon>Bacillati</taxon>
        <taxon>Bacillota</taxon>
        <taxon>Tissierellia</taxon>
        <taxon>Tissierellales</taxon>
        <taxon>Peptoniphilaceae</taxon>
        <taxon>Peptoniphilus</taxon>
    </lineage>
</organism>
<reference evidence="2 3" key="1">
    <citation type="submission" date="2010-07" db="EMBL/GenBank/DDBJ databases">
        <authorList>
            <person name="Muzny D."/>
            <person name="Qin X."/>
            <person name="Deng J."/>
            <person name="Jiang H."/>
            <person name="Liu Y."/>
            <person name="Qu J."/>
            <person name="Song X.-Z."/>
            <person name="Zhang L."/>
            <person name="Thornton R."/>
            <person name="Coyle M."/>
            <person name="Francisco L."/>
            <person name="Jackson L."/>
            <person name="Javaid M."/>
            <person name="Korchina V."/>
            <person name="Kovar C."/>
            <person name="Mata R."/>
            <person name="Mathew T."/>
            <person name="Ngo R."/>
            <person name="Nguyen L."/>
            <person name="Nguyen N."/>
            <person name="Okwuonu G."/>
            <person name="Ongeri F."/>
            <person name="Pham C."/>
            <person name="Simmons D."/>
            <person name="Wilczek-Boney K."/>
            <person name="Hale W."/>
            <person name="Jakkamsetti A."/>
            <person name="Pham P."/>
            <person name="Ruth R."/>
            <person name="San Lucas F."/>
            <person name="Warren J."/>
            <person name="Zhang J."/>
            <person name="Zhao Z."/>
            <person name="Zhou C."/>
            <person name="Zhu D."/>
            <person name="Lee S."/>
            <person name="Bess C."/>
            <person name="Blankenburg K."/>
            <person name="Forbes L."/>
            <person name="Fu Q."/>
            <person name="Gubbala S."/>
            <person name="Hirani K."/>
            <person name="Jayaseelan J.C."/>
            <person name="Lara F."/>
            <person name="Munidasa M."/>
            <person name="Palculict T."/>
            <person name="Patil S."/>
            <person name="Pu L.-L."/>
            <person name="Saada N."/>
            <person name="Tang L."/>
            <person name="Weissenberger G."/>
            <person name="Zhu Y."/>
            <person name="Hemphill L."/>
            <person name="Shang Y."/>
            <person name="Youmans B."/>
            <person name="Ayvaz T."/>
            <person name="Ross M."/>
            <person name="Santibanez J."/>
            <person name="Aqrawi P."/>
            <person name="Gross S."/>
            <person name="Joshi V."/>
            <person name="Fowler G."/>
            <person name="Nazareth L."/>
            <person name="Reid J."/>
            <person name="Worley K."/>
            <person name="Petrosino J."/>
            <person name="Highlander S."/>
            <person name="Gibbs R."/>
        </authorList>
    </citation>
    <scope>NUCLEOTIDE SEQUENCE [LARGE SCALE GENOMIC DNA]</scope>
    <source>
        <strain evidence="2 3">ATCC BAA-1640</strain>
    </source>
</reference>
<dbReference type="RefSeq" id="WP_008902306.1">
    <property type="nucleotide sequence ID" value="NZ_GL397071.1"/>
</dbReference>